<feature type="transmembrane region" description="Helical" evidence="10">
    <location>
        <begin position="327"/>
        <end position="344"/>
    </location>
</feature>
<dbReference type="EMBL" id="JBBYXI010000002">
    <property type="protein sequence ID" value="MEN3930671.1"/>
    <property type="molecule type" value="Genomic_DNA"/>
</dbReference>
<dbReference type="InterPro" id="IPR020846">
    <property type="entry name" value="MFS_dom"/>
</dbReference>
<dbReference type="Pfam" id="PF07690">
    <property type="entry name" value="MFS_1"/>
    <property type="match status" value="1"/>
</dbReference>
<organism evidence="12 13">
    <name type="scientific">Hohaiivirga grylli</name>
    <dbReference type="NCBI Taxonomy" id="3133970"/>
    <lineage>
        <taxon>Bacteria</taxon>
        <taxon>Pseudomonadati</taxon>
        <taxon>Pseudomonadota</taxon>
        <taxon>Alphaproteobacteria</taxon>
        <taxon>Hyphomicrobiales</taxon>
        <taxon>Methylobacteriaceae</taxon>
        <taxon>Hohaiivirga</taxon>
    </lineage>
</organism>
<dbReference type="Proteomes" id="UP001418637">
    <property type="component" value="Unassembled WGS sequence"/>
</dbReference>
<dbReference type="PROSITE" id="PS50850">
    <property type="entry name" value="MFS"/>
    <property type="match status" value="1"/>
</dbReference>
<keyword evidence="13" id="KW-1185">Reference proteome</keyword>
<keyword evidence="7 10" id="KW-1133">Transmembrane helix</keyword>
<feature type="region of interest" description="Disordered" evidence="9">
    <location>
        <begin position="1"/>
        <end position="24"/>
    </location>
</feature>
<comment type="similarity">
    <text evidence="2">Belongs to the major facilitator superfamily. Metabolite:H+ Symporter (MHS) family (TC 2.A.1.6) family.</text>
</comment>
<evidence type="ECO:0000256" key="5">
    <source>
        <dbReference type="ARBA" id="ARBA00022692"/>
    </source>
</evidence>
<keyword evidence="3" id="KW-0813">Transport</keyword>
<feature type="transmembrane region" description="Helical" evidence="10">
    <location>
        <begin position="350"/>
        <end position="372"/>
    </location>
</feature>
<feature type="transmembrane region" description="Helical" evidence="10">
    <location>
        <begin position="292"/>
        <end position="315"/>
    </location>
</feature>
<evidence type="ECO:0000256" key="10">
    <source>
        <dbReference type="SAM" id="Phobius"/>
    </source>
</evidence>
<dbReference type="InterPro" id="IPR036259">
    <property type="entry name" value="MFS_trans_sf"/>
</dbReference>
<comment type="caution">
    <text evidence="12">The sequence shown here is derived from an EMBL/GenBank/DDBJ whole genome shotgun (WGS) entry which is preliminary data.</text>
</comment>
<evidence type="ECO:0000256" key="2">
    <source>
        <dbReference type="ARBA" id="ARBA00008240"/>
    </source>
</evidence>
<feature type="transmembrane region" description="Helical" evidence="10">
    <location>
        <begin position="417"/>
        <end position="437"/>
    </location>
</feature>
<keyword evidence="6" id="KW-0769">Symport</keyword>
<dbReference type="InterPro" id="IPR011701">
    <property type="entry name" value="MFS"/>
</dbReference>
<comment type="subcellular location">
    <subcellularLocation>
        <location evidence="1">Cell membrane</location>
        <topology evidence="1">Multi-pass membrane protein</topology>
    </subcellularLocation>
</comment>
<evidence type="ECO:0000256" key="6">
    <source>
        <dbReference type="ARBA" id="ARBA00022847"/>
    </source>
</evidence>
<reference evidence="12 13" key="1">
    <citation type="submission" date="2024-04" db="EMBL/GenBank/DDBJ databases">
        <title>A novel species isolated from cricket.</title>
        <authorList>
            <person name="Wang H.-C."/>
        </authorList>
    </citation>
    <scope>NUCLEOTIDE SEQUENCE [LARGE SCALE GENOMIC DNA]</scope>
    <source>
        <strain evidence="12 13">WL0021</strain>
    </source>
</reference>
<dbReference type="PANTHER" id="PTHR43528">
    <property type="entry name" value="ALPHA-KETOGLUTARATE PERMEASE"/>
    <property type="match status" value="1"/>
</dbReference>
<keyword evidence="5 10" id="KW-0812">Transmembrane</keyword>
<dbReference type="Gene3D" id="1.20.1250.20">
    <property type="entry name" value="MFS general substrate transporter like domains"/>
    <property type="match status" value="1"/>
</dbReference>
<evidence type="ECO:0000256" key="4">
    <source>
        <dbReference type="ARBA" id="ARBA00022475"/>
    </source>
</evidence>
<dbReference type="RefSeq" id="WP_346336671.1">
    <property type="nucleotide sequence ID" value="NZ_JBBYXI010000002.1"/>
</dbReference>
<feature type="transmembrane region" description="Helical" evidence="10">
    <location>
        <begin position="33"/>
        <end position="63"/>
    </location>
</feature>
<protein>
    <submittedName>
        <fullName evidence="12">MFS transporter</fullName>
    </submittedName>
</protein>
<evidence type="ECO:0000256" key="8">
    <source>
        <dbReference type="ARBA" id="ARBA00023136"/>
    </source>
</evidence>
<evidence type="ECO:0000256" key="9">
    <source>
        <dbReference type="SAM" id="MobiDB-lite"/>
    </source>
</evidence>
<sequence>MINSQDVTGGQASAFSKSADPSNPKKEVSRRQIIFAAAFGNFVEFFDFTVFATFAVIIGKVFFPSGDSATDLLSALATFGVGFFMRPVGGVVIGYYADKIGRKPAMILTLSLMTISTLMIACAPSYALAGVWGAVILVLARLLQGFAAGGEVGASTSMLVEAAPKNRRGLYSSWQLATQGGSTMFGGILATILFATLDAEQMSSWGWRIPFAIGAILGPIGLILRLRIEVVAEEPKAEQKAIETESSFSLLIQHFKPIILGVLLTIGSTISIYLSLYFYSTLGAKFLNISSTYTSAAILMTGFINLVLSPVAGYLSDIYGRKPLIIISRWLMLVFAVPSFWLLVNWPTPVVLFFVVIVMASIATIAAAPSVLMISELFPRKIRALAFSIVYSVGVAIFGGFAQFFATELIVLTESYISPSIYMIFGCLVSIIALIYIEDQYKNDLK</sequence>
<dbReference type="InterPro" id="IPR051084">
    <property type="entry name" value="H+-coupled_symporters"/>
</dbReference>
<keyword evidence="4" id="KW-1003">Cell membrane</keyword>
<feature type="transmembrane region" description="Helical" evidence="10">
    <location>
        <begin position="258"/>
        <end position="280"/>
    </location>
</feature>
<feature type="compositionally biased region" description="Polar residues" evidence="9">
    <location>
        <begin position="1"/>
        <end position="21"/>
    </location>
</feature>
<keyword evidence="8 10" id="KW-0472">Membrane</keyword>
<evidence type="ECO:0000256" key="1">
    <source>
        <dbReference type="ARBA" id="ARBA00004651"/>
    </source>
</evidence>
<dbReference type="SUPFAM" id="SSF103473">
    <property type="entry name" value="MFS general substrate transporter"/>
    <property type="match status" value="1"/>
</dbReference>
<dbReference type="PROSITE" id="PS00216">
    <property type="entry name" value="SUGAR_TRANSPORT_1"/>
    <property type="match status" value="2"/>
</dbReference>
<feature type="transmembrane region" description="Helical" evidence="10">
    <location>
        <begin position="75"/>
        <end position="97"/>
    </location>
</feature>
<proteinExistence type="inferred from homology"/>
<dbReference type="InterPro" id="IPR005829">
    <property type="entry name" value="Sugar_transporter_CS"/>
</dbReference>
<accession>A0ABV0BK51</accession>
<evidence type="ECO:0000256" key="7">
    <source>
        <dbReference type="ARBA" id="ARBA00022989"/>
    </source>
</evidence>
<feature type="transmembrane region" description="Helical" evidence="10">
    <location>
        <begin position="384"/>
        <end position="405"/>
    </location>
</feature>
<evidence type="ECO:0000259" key="11">
    <source>
        <dbReference type="PROSITE" id="PS50850"/>
    </source>
</evidence>
<dbReference type="PANTHER" id="PTHR43528:SF3">
    <property type="entry name" value="CITRATE-PROTON SYMPORTER"/>
    <property type="match status" value="1"/>
</dbReference>
<name>A0ABV0BK51_9HYPH</name>
<evidence type="ECO:0000313" key="13">
    <source>
        <dbReference type="Proteomes" id="UP001418637"/>
    </source>
</evidence>
<feature type="domain" description="Major facilitator superfamily (MFS) profile" evidence="11">
    <location>
        <begin position="33"/>
        <end position="444"/>
    </location>
</feature>
<evidence type="ECO:0000256" key="3">
    <source>
        <dbReference type="ARBA" id="ARBA00022448"/>
    </source>
</evidence>
<gene>
    <name evidence="12" type="ORF">WJT86_06275</name>
</gene>
<feature type="transmembrane region" description="Helical" evidence="10">
    <location>
        <begin position="176"/>
        <end position="197"/>
    </location>
</feature>
<feature type="transmembrane region" description="Helical" evidence="10">
    <location>
        <begin position="118"/>
        <end position="140"/>
    </location>
</feature>
<feature type="transmembrane region" description="Helical" evidence="10">
    <location>
        <begin position="209"/>
        <end position="226"/>
    </location>
</feature>
<evidence type="ECO:0000313" key="12">
    <source>
        <dbReference type="EMBL" id="MEN3930671.1"/>
    </source>
</evidence>